<protein>
    <submittedName>
        <fullName evidence="1">Uncharacterized protein</fullName>
    </submittedName>
</protein>
<proteinExistence type="predicted"/>
<dbReference type="Proteomes" id="UP000044602">
    <property type="component" value="Unassembled WGS sequence"/>
</dbReference>
<evidence type="ECO:0000313" key="1">
    <source>
        <dbReference type="EMBL" id="CRK36104.1"/>
    </source>
</evidence>
<evidence type="ECO:0000313" key="2">
    <source>
        <dbReference type="Proteomes" id="UP000044602"/>
    </source>
</evidence>
<reference evidence="1 2" key="1">
    <citation type="submission" date="2015-05" db="EMBL/GenBank/DDBJ databases">
        <authorList>
            <person name="Wang D.B."/>
            <person name="Wang M."/>
        </authorList>
    </citation>
    <scope>NUCLEOTIDE SEQUENCE [LARGE SCALE GENOMIC DNA]</scope>
    <source>
        <strain evidence="1">VL1</strain>
    </source>
</reference>
<keyword evidence="2" id="KW-1185">Reference proteome</keyword>
<organism evidence="1 2">
    <name type="scientific">Verticillium longisporum</name>
    <name type="common">Verticillium dahliae var. longisporum</name>
    <dbReference type="NCBI Taxonomy" id="100787"/>
    <lineage>
        <taxon>Eukaryota</taxon>
        <taxon>Fungi</taxon>
        <taxon>Dikarya</taxon>
        <taxon>Ascomycota</taxon>
        <taxon>Pezizomycotina</taxon>
        <taxon>Sordariomycetes</taxon>
        <taxon>Hypocreomycetidae</taxon>
        <taxon>Glomerellales</taxon>
        <taxon>Plectosphaerellaceae</taxon>
        <taxon>Verticillium</taxon>
    </lineage>
</organism>
<sequence>TTTRTPGATSRRTTRSA</sequence>
<dbReference type="AlphaFoldDB" id="A0A0G4MPI8"/>
<gene>
    <name evidence="1" type="ORF">BN1708_019901</name>
</gene>
<name>A0A0G4MPI8_VERLO</name>
<accession>A0A0G4MPI8</accession>
<dbReference type="EMBL" id="CVQH01023867">
    <property type="protein sequence ID" value="CRK36104.1"/>
    <property type="molecule type" value="Genomic_DNA"/>
</dbReference>
<feature type="non-terminal residue" evidence="1">
    <location>
        <position position="1"/>
    </location>
</feature>